<organism evidence="2 3">
    <name type="scientific">Halobacterium salinarum (strain ATCC 33171 / DSM 3754 / JCM 8978 / NBRC 102687 / NCIMB 764 / 91-R6)</name>
    <dbReference type="NCBI Taxonomy" id="2597657"/>
    <lineage>
        <taxon>Archaea</taxon>
        <taxon>Methanobacteriati</taxon>
        <taxon>Methanobacteriota</taxon>
        <taxon>Stenosarchaea group</taxon>
        <taxon>Halobacteria</taxon>
        <taxon>Halobacteriales</taxon>
        <taxon>Halobacteriaceae</taxon>
        <taxon>Halobacterium</taxon>
    </lineage>
</organism>
<feature type="region of interest" description="Disordered" evidence="1">
    <location>
        <begin position="23"/>
        <end position="81"/>
    </location>
</feature>
<evidence type="ECO:0000313" key="2">
    <source>
        <dbReference type="EMBL" id="QCC45321.1"/>
    </source>
</evidence>
<proteinExistence type="predicted"/>
<evidence type="ECO:0000313" key="3">
    <source>
        <dbReference type="Proteomes" id="UP000296216"/>
    </source>
</evidence>
<dbReference type="GeneID" id="68694275"/>
<protein>
    <submittedName>
        <fullName evidence="2">Uncharacterized protein</fullName>
    </submittedName>
</protein>
<dbReference type="RefSeq" id="WP_010903159.1">
    <property type="nucleotide sequence ID" value="NZ_VRYN01000001.1"/>
</dbReference>
<name>A0A4D6GUZ9_HALS9</name>
<feature type="compositionally biased region" description="Low complexity" evidence="1">
    <location>
        <begin position="24"/>
        <end position="55"/>
    </location>
</feature>
<accession>A0A4D6GUZ9</accession>
<dbReference type="AlphaFoldDB" id="A0A4D6GUZ9"/>
<reference evidence="2 3" key="1">
    <citation type="journal article" date="2019" name="Microbiol. Resour. Announc.">
        <title>The Genome Sequence of the Halobacterium salinarum Type Strain Is Closely Related to That of Laboratory Strains NRC-1 and R1.</title>
        <authorList>
            <person name="Pfeiffer F."/>
            <person name="Marchfelder A."/>
            <person name="Habermann B."/>
            <person name="Dyall-Smith M.L."/>
        </authorList>
    </citation>
    <scope>NUCLEOTIDE SEQUENCE [LARGE SCALE GENOMIC DNA]</scope>
    <source>
        <strain evidence="3">ATCC 33171 / DSM 3754 / JCM 8978 / NBRC 102687 / NCIMB 764 / 91-R6</strain>
    </source>
</reference>
<sequence length="137" mass="15075">MRPRIVLIAALVVSSIALAGCSGTQSGTPTASTAPTTSPTVTSTTTTAEDTTSTSKEPQQGDNLLSTSKVGESTAKRVNESNREIFSELNESQQRVFLKSYNCSCNAEQDVFEFQDKDRTKYVKYNEEWYYLRVAIV</sequence>
<gene>
    <name evidence="2" type="ORF">HBSAL_08360</name>
</gene>
<dbReference type="Proteomes" id="UP000296216">
    <property type="component" value="Chromosome"/>
</dbReference>
<evidence type="ECO:0000256" key="1">
    <source>
        <dbReference type="SAM" id="MobiDB-lite"/>
    </source>
</evidence>
<feature type="compositionally biased region" description="Polar residues" evidence="1">
    <location>
        <begin position="56"/>
        <end position="71"/>
    </location>
</feature>
<dbReference type="PROSITE" id="PS51257">
    <property type="entry name" value="PROKAR_LIPOPROTEIN"/>
    <property type="match status" value="1"/>
</dbReference>
<dbReference type="EMBL" id="CP038631">
    <property type="protein sequence ID" value="QCC45321.1"/>
    <property type="molecule type" value="Genomic_DNA"/>
</dbReference>